<proteinExistence type="predicted"/>
<organism evidence="1 2">
    <name type="scientific">Ceratopteris richardii</name>
    <name type="common">Triangle waterfern</name>
    <dbReference type="NCBI Taxonomy" id="49495"/>
    <lineage>
        <taxon>Eukaryota</taxon>
        <taxon>Viridiplantae</taxon>
        <taxon>Streptophyta</taxon>
        <taxon>Embryophyta</taxon>
        <taxon>Tracheophyta</taxon>
        <taxon>Polypodiopsida</taxon>
        <taxon>Polypodiidae</taxon>
        <taxon>Polypodiales</taxon>
        <taxon>Pteridineae</taxon>
        <taxon>Pteridaceae</taxon>
        <taxon>Parkerioideae</taxon>
        <taxon>Ceratopteris</taxon>
    </lineage>
</organism>
<name>A0A8T2QZE6_CERRI</name>
<dbReference type="Proteomes" id="UP000825935">
    <property type="component" value="Chromosome 31"/>
</dbReference>
<accession>A0A8T2QZE6</accession>
<evidence type="ECO:0000313" key="2">
    <source>
        <dbReference type="Proteomes" id="UP000825935"/>
    </source>
</evidence>
<evidence type="ECO:0000313" key="1">
    <source>
        <dbReference type="EMBL" id="KAH7288765.1"/>
    </source>
</evidence>
<protein>
    <submittedName>
        <fullName evidence="1">Uncharacterized protein</fullName>
    </submittedName>
</protein>
<reference evidence="1" key="1">
    <citation type="submission" date="2021-08" db="EMBL/GenBank/DDBJ databases">
        <title>WGS assembly of Ceratopteris richardii.</title>
        <authorList>
            <person name="Marchant D.B."/>
            <person name="Chen G."/>
            <person name="Jenkins J."/>
            <person name="Shu S."/>
            <person name="Leebens-Mack J."/>
            <person name="Grimwood J."/>
            <person name="Schmutz J."/>
            <person name="Soltis P."/>
            <person name="Soltis D."/>
            <person name="Chen Z.-H."/>
        </authorList>
    </citation>
    <scope>NUCLEOTIDE SEQUENCE</scope>
    <source>
        <strain evidence="1">Whitten #5841</strain>
        <tissue evidence="1">Leaf</tissue>
    </source>
</reference>
<dbReference type="EMBL" id="CM035436">
    <property type="protein sequence ID" value="KAH7288765.1"/>
    <property type="molecule type" value="Genomic_DNA"/>
</dbReference>
<gene>
    <name evidence="1" type="ORF">KP509_31G041700</name>
</gene>
<dbReference type="AlphaFoldDB" id="A0A8T2QZE6"/>
<keyword evidence="2" id="KW-1185">Reference proteome</keyword>
<sequence length="99" mass="11535">MRRPTWRLTISALIYVQKHELLLSLLQQNKRLIHKAMSLPTPFYGRPQSLLGKKATQNIKKMPLFSLSLSYDLPWKISLRKRNAKISCNGKVRLHHISS</sequence>
<comment type="caution">
    <text evidence="1">The sequence shown here is derived from an EMBL/GenBank/DDBJ whole genome shotgun (WGS) entry which is preliminary data.</text>
</comment>